<keyword evidence="1" id="KW-1185">Reference proteome</keyword>
<organism evidence="1 2">
    <name type="scientific">Danio rerio</name>
    <name type="common">Zebrafish</name>
    <name type="synonym">Brachydanio rerio</name>
    <dbReference type="NCBI Taxonomy" id="7955"/>
    <lineage>
        <taxon>Eukaryota</taxon>
        <taxon>Metazoa</taxon>
        <taxon>Chordata</taxon>
        <taxon>Craniata</taxon>
        <taxon>Vertebrata</taxon>
        <taxon>Euteleostomi</taxon>
        <taxon>Actinopterygii</taxon>
        <taxon>Neopterygii</taxon>
        <taxon>Teleostei</taxon>
        <taxon>Ostariophysi</taxon>
        <taxon>Cypriniformes</taxon>
        <taxon>Danionidae</taxon>
        <taxon>Danioninae</taxon>
        <taxon>Danio</taxon>
    </lineage>
</organism>
<accession>A0AC58HEN0</accession>
<evidence type="ECO:0000313" key="2">
    <source>
        <dbReference type="RefSeq" id="XP_073780415.1"/>
    </source>
</evidence>
<name>A0AC58HEN0_DANRE</name>
<protein>
    <submittedName>
        <fullName evidence="2">Uncharacterized protein</fullName>
    </submittedName>
</protein>
<reference evidence="2" key="1">
    <citation type="submission" date="2025-08" db="UniProtKB">
        <authorList>
            <consortium name="RefSeq"/>
        </authorList>
    </citation>
    <scope>IDENTIFICATION</scope>
    <source>
        <strain evidence="2">Tuebingen</strain>
        <tissue evidence="2">Fibroblasts and whole tissue</tissue>
    </source>
</reference>
<gene>
    <name evidence="2" type="primary">LOC141377982</name>
</gene>
<evidence type="ECO:0000313" key="1">
    <source>
        <dbReference type="Proteomes" id="UP000000437"/>
    </source>
</evidence>
<proteinExistence type="predicted"/>
<dbReference type="RefSeq" id="XP_073780415.1">
    <property type="nucleotide sequence ID" value="XM_073924314.1"/>
</dbReference>
<dbReference type="Proteomes" id="UP000000437">
    <property type="component" value="Chromosome 2"/>
</dbReference>
<sequence>MSAARAGMRRHHSVRFNFKEVDGKLLGMSRLDFSRKLIQKALNFKPTDLNCLMTLPLNKGFDLSFRSASLLQDFWQKFESQKTQFSIFSVEKLSDNSLKTVVVRMFNETVSGEDIATWLGRFCTVRSQPVKVLDEDGIWNCAWRVPIKQWEDPSGFQGLRQIPSMIVLGENRGYIHYQGMPKLCRKCGGMGHLAESCQVIVCGKCKAIGHTFEECTSGRRCNLCGETSHLYRDCPKSFANKLKSQKMAAPPTMLHSEQREGAEPEVLAGADISQPASGSKPMEGGAAIGAESVLSVLPVEQEDKIQKNNDNDNNNDKDNDKDTKMESKNGKEKEKEGETDSVSSMATVSEASVSPSGSEQECSLPCAQVQKRTARSPLFETEEKKLRVAQCTDSSSGEDLEHVWPLESPNEVSFLHVKLRTSSPKEPQEGSSVASEVVSTCHPDPSLYGDKAKQVLQDET</sequence>